<evidence type="ECO:0000256" key="5">
    <source>
        <dbReference type="ARBA" id="ARBA00022692"/>
    </source>
</evidence>
<feature type="transmembrane region" description="Helical" evidence="11">
    <location>
        <begin position="493"/>
        <end position="513"/>
    </location>
</feature>
<evidence type="ECO:0000259" key="12">
    <source>
        <dbReference type="Pfam" id="PF01578"/>
    </source>
</evidence>
<dbReference type="NCBIfam" id="NF007691">
    <property type="entry name" value="PRK10369.1"/>
    <property type="match status" value="1"/>
</dbReference>
<dbReference type="PANTHER" id="PTHR43653">
    <property type="entry name" value="CYTOCHROME C ASSEMBLY PROTEIN-RELATED"/>
    <property type="match status" value="1"/>
</dbReference>
<name>A0A7W6S0U7_9PROT</name>
<dbReference type="GO" id="GO:0020037">
    <property type="term" value="F:heme binding"/>
    <property type="evidence" value="ECO:0007669"/>
    <property type="project" value="InterPro"/>
</dbReference>
<feature type="transmembrane region" description="Helical" evidence="11">
    <location>
        <begin position="38"/>
        <end position="62"/>
    </location>
</feature>
<evidence type="ECO:0000256" key="1">
    <source>
        <dbReference type="ARBA" id="ARBA00004429"/>
    </source>
</evidence>
<evidence type="ECO:0000256" key="11">
    <source>
        <dbReference type="SAM" id="Phobius"/>
    </source>
</evidence>
<evidence type="ECO:0000256" key="6">
    <source>
        <dbReference type="ARBA" id="ARBA00022748"/>
    </source>
</evidence>
<dbReference type="PRINTS" id="PR01410">
    <property type="entry name" value="CCBIOGENESIS"/>
</dbReference>
<feature type="transmembrane region" description="Helical" evidence="11">
    <location>
        <begin position="175"/>
        <end position="195"/>
    </location>
</feature>
<feature type="transmembrane region" description="Helical" evidence="11">
    <location>
        <begin position="627"/>
        <end position="645"/>
    </location>
</feature>
<dbReference type="InterPro" id="IPR003568">
    <property type="entry name" value="Cyt_c_biogenesis_CcmF"/>
</dbReference>
<dbReference type="Pfam" id="PF01578">
    <property type="entry name" value="Cytochrom_C_asm"/>
    <property type="match status" value="1"/>
</dbReference>
<feature type="transmembrane region" description="Helical" evidence="11">
    <location>
        <begin position="207"/>
        <end position="229"/>
    </location>
</feature>
<accession>A0A7W6S0U7</accession>
<evidence type="ECO:0000313" key="14">
    <source>
        <dbReference type="EMBL" id="MBB4286300.1"/>
    </source>
</evidence>
<comment type="caution">
    <text evidence="14">The sequence shown here is derived from an EMBL/GenBank/DDBJ whole genome shotgun (WGS) entry which is preliminary data.</text>
</comment>
<feature type="transmembrane region" description="Helical" evidence="11">
    <location>
        <begin position="394"/>
        <end position="413"/>
    </location>
</feature>
<sequence>MIPEIGHFALVLGLFVALVQSVVPLVGAQRGNLAMMEVARPASVALFLTIGVAFVALTHSFLVSDFSVSNVYMNSHTDKPLLYKITGVWGNHEGSLLLWILILAVFSLAVAVFGRNLPPMLRARALAVQAMITVGFLLFILFTSNPFERIDPAPLNGRGLNPLLQDPGLAFHPPMLYMGYVGFSMAFSFAIAALIEGRVDAAWARWVRPWTLLAWIFLTLGIALGSWWAYYELGWGGWWYWDPVENASFIPWLSGTALLHSAIVVEKRDTLKSWTILLAIITFSLSLLGTFLVRSGVLTSVHAFATDPTRGVFILLLLAVAVVGSLSLYAWRAPQLKGGGVFAPVSREGTLLLNNVLLSTAAATVLLGTLYPLFADALNLGKVSVGPPFFNAVFVPLMIPMIVVMALGPMLAWKRGDALGAAKRLWLALVAAAAVFAATYVVAGGAWTDVGAAFGMGLGAWLLVATGVEWAERVQLFRTSPANSLKRAVGLPRAAYGMSLAHAGTALLVMGIVGNTAWKAESIQVMAPGDVVEIGGHSYLFEGAETVDGPNYAASRGHFILRDEDGTALARLDPEKRQYTSPPQTTTEAAIHSDGITDYYAVIGDPSPDQGPGAYVTRFYHEPFVPLLWYGALLMGLGGVVSLTDRRHRVGAPTRARARGAAASAGGAVAPTGASARV</sequence>
<feature type="transmembrane region" description="Helical" evidence="11">
    <location>
        <begin position="249"/>
        <end position="265"/>
    </location>
</feature>
<evidence type="ECO:0000256" key="10">
    <source>
        <dbReference type="SAM" id="MobiDB-lite"/>
    </source>
</evidence>
<feature type="domain" description="Cytochrome c-type biogenesis protein CcmF C-terminal" evidence="13">
    <location>
        <begin position="315"/>
        <end position="646"/>
    </location>
</feature>
<feature type="transmembrane region" description="Helical" evidence="11">
    <location>
        <begin position="274"/>
        <end position="292"/>
    </location>
</feature>
<keyword evidence="5 11" id="KW-0812">Transmembrane</keyword>
<feature type="domain" description="Cytochrome c assembly protein" evidence="12">
    <location>
        <begin position="89"/>
        <end position="295"/>
    </location>
</feature>
<dbReference type="InterPro" id="IPR032523">
    <property type="entry name" value="CcmF_C"/>
</dbReference>
<dbReference type="EMBL" id="JACIGI010000015">
    <property type="protein sequence ID" value="MBB4286300.1"/>
    <property type="molecule type" value="Genomic_DNA"/>
</dbReference>
<keyword evidence="3" id="KW-1003">Cell membrane</keyword>
<dbReference type="GO" id="GO:0015232">
    <property type="term" value="F:heme transmembrane transporter activity"/>
    <property type="evidence" value="ECO:0007669"/>
    <property type="project" value="InterPro"/>
</dbReference>
<keyword evidence="7 11" id="KW-1133">Transmembrane helix</keyword>
<feature type="transmembrane region" description="Helical" evidence="11">
    <location>
        <begin position="126"/>
        <end position="144"/>
    </location>
</feature>
<evidence type="ECO:0000256" key="3">
    <source>
        <dbReference type="ARBA" id="ARBA00022475"/>
    </source>
</evidence>
<reference evidence="14 15" key="1">
    <citation type="submission" date="2020-08" db="EMBL/GenBank/DDBJ databases">
        <title>Genome sequencing of Purple Non-Sulfur Bacteria from various extreme environments.</title>
        <authorList>
            <person name="Mayer M."/>
        </authorList>
    </citation>
    <scope>NUCLEOTIDE SEQUENCE [LARGE SCALE GENOMIC DNA]</scope>
    <source>
        <strain evidence="14 15">JA135</strain>
    </source>
</reference>
<evidence type="ECO:0000256" key="8">
    <source>
        <dbReference type="ARBA" id="ARBA00023136"/>
    </source>
</evidence>
<comment type="similarity">
    <text evidence="2">Belongs to the CcmF/CycK/Ccl1/NrfE/CcsA family.</text>
</comment>
<feature type="region of interest" description="Disordered" evidence="10">
    <location>
        <begin position="655"/>
        <end position="678"/>
    </location>
</feature>
<keyword evidence="15" id="KW-1185">Reference proteome</keyword>
<comment type="function">
    <text evidence="9">Required for the biogenesis of c-type cytochromes. Possible subunit of a heme lyase.</text>
</comment>
<evidence type="ECO:0000256" key="2">
    <source>
        <dbReference type="ARBA" id="ARBA00009186"/>
    </source>
</evidence>
<gene>
    <name evidence="14" type="ORF">GGD88_002029</name>
</gene>
<evidence type="ECO:0000256" key="4">
    <source>
        <dbReference type="ARBA" id="ARBA00022519"/>
    </source>
</evidence>
<dbReference type="GO" id="GO:0017004">
    <property type="term" value="P:cytochrome complex assembly"/>
    <property type="evidence" value="ECO:0007669"/>
    <property type="project" value="UniProtKB-KW"/>
</dbReference>
<feature type="transmembrane region" description="Helical" evidence="11">
    <location>
        <begin position="312"/>
        <end position="331"/>
    </location>
</feature>
<evidence type="ECO:0000256" key="7">
    <source>
        <dbReference type="ARBA" id="ARBA00022989"/>
    </source>
</evidence>
<keyword evidence="8 11" id="KW-0472">Membrane</keyword>
<dbReference type="NCBIfam" id="TIGR00353">
    <property type="entry name" value="nrfE"/>
    <property type="match status" value="1"/>
</dbReference>
<evidence type="ECO:0000259" key="13">
    <source>
        <dbReference type="Pfam" id="PF16327"/>
    </source>
</evidence>
<feature type="transmembrane region" description="Helical" evidence="11">
    <location>
        <begin position="96"/>
        <end position="114"/>
    </location>
</feature>
<dbReference type="Proteomes" id="UP000555728">
    <property type="component" value="Unassembled WGS sequence"/>
</dbReference>
<dbReference type="GO" id="GO:0005886">
    <property type="term" value="C:plasma membrane"/>
    <property type="evidence" value="ECO:0007669"/>
    <property type="project" value="UniProtKB-SubCell"/>
</dbReference>
<keyword evidence="4" id="KW-0997">Cell inner membrane</keyword>
<dbReference type="PRINTS" id="PR01411">
    <property type="entry name" value="CCMFBIOGNSIS"/>
</dbReference>
<feature type="transmembrane region" description="Helical" evidence="11">
    <location>
        <begin position="352"/>
        <end position="374"/>
    </location>
</feature>
<dbReference type="RefSeq" id="WP_184435018.1">
    <property type="nucleotide sequence ID" value="NZ_JACIGI010000015.1"/>
</dbReference>
<dbReference type="InterPro" id="IPR002541">
    <property type="entry name" value="Cyt_c_assembly"/>
</dbReference>
<keyword evidence="6" id="KW-0201">Cytochrome c-type biogenesis</keyword>
<feature type="transmembrane region" description="Helical" evidence="11">
    <location>
        <begin position="453"/>
        <end position="472"/>
    </location>
</feature>
<dbReference type="Pfam" id="PF16327">
    <property type="entry name" value="CcmF_C"/>
    <property type="match status" value="1"/>
</dbReference>
<proteinExistence type="inferred from homology"/>
<dbReference type="AlphaFoldDB" id="A0A7W6S0U7"/>
<evidence type="ECO:0000313" key="15">
    <source>
        <dbReference type="Proteomes" id="UP000555728"/>
    </source>
</evidence>
<protein>
    <submittedName>
        <fullName evidence="14">Cytochrome c-type biogenesis protein CcmF</fullName>
    </submittedName>
</protein>
<feature type="transmembrane region" description="Helical" evidence="11">
    <location>
        <begin position="425"/>
        <end position="447"/>
    </location>
</feature>
<organism evidence="14 15">
    <name type="scientific">Roseospira goensis</name>
    <dbReference type="NCBI Taxonomy" id="391922"/>
    <lineage>
        <taxon>Bacteria</taxon>
        <taxon>Pseudomonadati</taxon>
        <taxon>Pseudomonadota</taxon>
        <taxon>Alphaproteobacteria</taxon>
        <taxon>Rhodospirillales</taxon>
        <taxon>Rhodospirillaceae</taxon>
        <taxon>Roseospira</taxon>
    </lineage>
</organism>
<feature type="transmembrane region" description="Helical" evidence="11">
    <location>
        <begin position="6"/>
        <end position="26"/>
    </location>
</feature>
<dbReference type="PANTHER" id="PTHR43653:SF1">
    <property type="entry name" value="CYTOCHROME C-TYPE BIOGENESIS PROTEIN CCMF"/>
    <property type="match status" value="1"/>
</dbReference>
<evidence type="ECO:0000256" key="9">
    <source>
        <dbReference type="ARBA" id="ARBA00037230"/>
    </source>
</evidence>
<dbReference type="InterPro" id="IPR003567">
    <property type="entry name" value="Cyt_c_biogenesis"/>
</dbReference>
<comment type="subcellular location">
    <subcellularLocation>
        <location evidence="1">Cell inner membrane</location>
        <topology evidence="1">Multi-pass membrane protein</topology>
    </subcellularLocation>
</comment>